<protein>
    <submittedName>
        <fullName evidence="2">Uncharacterized protein</fullName>
    </submittedName>
</protein>
<keyword evidence="1" id="KW-0812">Transmembrane</keyword>
<dbReference type="Proteomes" id="UP000605427">
    <property type="component" value="Unassembled WGS sequence"/>
</dbReference>
<dbReference type="EMBL" id="BMDD01000003">
    <property type="protein sequence ID" value="GGH79902.1"/>
    <property type="molecule type" value="Genomic_DNA"/>
</dbReference>
<keyword evidence="1" id="KW-1133">Transmembrane helix</keyword>
<name>A0ABQ1ZYH4_9BACL</name>
<evidence type="ECO:0000256" key="1">
    <source>
        <dbReference type="SAM" id="Phobius"/>
    </source>
</evidence>
<proteinExistence type="predicted"/>
<evidence type="ECO:0000313" key="2">
    <source>
        <dbReference type="EMBL" id="GGH79902.1"/>
    </source>
</evidence>
<sequence length="121" mass="14048">MNPHENKRLQLALTVLYPVLIGVFFIWMQSAFWLLAVVTMLVYCALWKNIGFVMLSNGLLLALSIGLWVTEVDYMQMGSVRETRSWLPFAYILYGAFCLIPSMLLVPLRNLLIKKDRQRHL</sequence>
<evidence type="ECO:0000313" key="3">
    <source>
        <dbReference type="Proteomes" id="UP000605427"/>
    </source>
</evidence>
<gene>
    <name evidence="2" type="ORF">GCM10007362_27400</name>
</gene>
<comment type="caution">
    <text evidence="2">The sequence shown here is derived from an EMBL/GenBank/DDBJ whole genome shotgun (WGS) entry which is preliminary data.</text>
</comment>
<keyword evidence="3" id="KW-1185">Reference proteome</keyword>
<organism evidence="2 3">
    <name type="scientific">Saccharibacillus endophyticus</name>
    <dbReference type="NCBI Taxonomy" id="2060666"/>
    <lineage>
        <taxon>Bacteria</taxon>
        <taxon>Bacillati</taxon>
        <taxon>Bacillota</taxon>
        <taxon>Bacilli</taxon>
        <taxon>Bacillales</taxon>
        <taxon>Paenibacillaceae</taxon>
        <taxon>Saccharibacillus</taxon>
    </lineage>
</organism>
<feature type="transmembrane region" description="Helical" evidence="1">
    <location>
        <begin position="15"/>
        <end position="43"/>
    </location>
</feature>
<dbReference type="RefSeq" id="WP_172244367.1">
    <property type="nucleotide sequence ID" value="NZ_BMDD01000003.1"/>
</dbReference>
<feature type="transmembrane region" description="Helical" evidence="1">
    <location>
        <begin position="89"/>
        <end position="112"/>
    </location>
</feature>
<accession>A0ABQ1ZYH4</accession>
<keyword evidence="1" id="KW-0472">Membrane</keyword>
<feature type="transmembrane region" description="Helical" evidence="1">
    <location>
        <begin position="50"/>
        <end position="69"/>
    </location>
</feature>
<reference evidence="3" key="1">
    <citation type="journal article" date="2019" name="Int. J. Syst. Evol. Microbiol.">
        <title>The Global Catalogue of Microorganisms (GCM) 10K type strain sequencing project: providing services to taxonomists for standard genome sequencing and annotation.</title>
        <authorList>
            <consortium name="The Broad Institute Genomics Platform"/>
            <consortium name="The Broad Institute Genome Sequencing Center for Infectious Disease"/>
            <person name="Wu L."/>
            <person name="Ma J."/>
        </authorList>
    </citation>
    <scope>NUCLEOTIDE SEQUENCE [LARGE SCALE GENOMIC DNA]</scope>
    <source>
        <strain evidence="3">CCM 8702</strain>
    </source>
</reference>